<dbReference type="PROSITE" id="PS51819">
    <property type="entry name" value="VOC"/>
    <property type="match status" value="1"/>
</dbReference>
<accession>A0A838CRB0</accession>
<dbReference type="GO" id="GO:0016740">
    <property type="term" value="F:transferase activity"/>
    <property type="evidence" value="ECO:0007669"/>
    <property type="project" value="UniProtKB-KW"/>
</dbReference>
<dbReference type="PANTHER" id="PTHR36113:SF6">
    <property type="entry name" value="FOSFOMYCIN RESISTANCE PROTEIN FOSX"/>
    <property type="match status" value="1"/>
</dbReference>
<dbReference type="InterPro" id="IPR037523">
    <property type="entry name" value="VOC_core"/>
</dbReference>
<gene>
    <name evidence="3" type="primary">fosB</name>
    <name evidence="3" type="ORF">H0266_04535</name>
</gene>
<proteinExistence type="predicted"/>
<dbReference type="Gene3D" id="3.10.180.10">
    <property type="entry name" value="2,3-Dihydroxybiphenyl 1,2-Dioxygenase, domain 1"/>
    <property type="match status" value="1"/>
</dbReference>
<keyword evidence="4" id="KW-1185">Reference proteome</keyword>
<evidence type="ECO:0000256" key="1">
    <source>
        <dbReference type="ARBA" id="ARBA00022723"/>
    </source>
</evidence>
<evidence type="ECO:0000313" key="4">
    <source>
        <dbReference type="Proteomes" id="UP000571017"/>
    </source>
</evidence>
<keyword evidence="1" id="KW-0479">Metal-binding</keyword>
<protein>
    <submittedName>
        <fullName evidence="3">Metallothiol transferase FosB</fullName>
    </submittedName>
</protein>
<dbReference type="InterPro" id="IPR051332">
    <property type="entry name" value="Fosfomycin_Res_Enzymes"/>
</dbReference>
<reference evidence="3 4" key="1">
    <citation type="journal article" date="2004" name="Extremophiles">
        <title>Halobacillus locisalis sp. nov., a halophilic bacterium isolated from a marine solar saltern of the Yellow Sea in Korea.</title>
        <authorList>
            <person name="Yoon J.H."/>
            <person name="Kang K.H."/>
            <person name="Oh T.K."/>
            <person name="Park Y.H."/>
        </authorList>
    </citation>
    <scope>NUCLEOTIDE SEQUENCE [LARGE SCALE GENOMIC DNA]</scope>
    <source>
        <strain evidence="3 4">KCTC 3788</strain>
    </source>
</reference>
<dbReference type="InterPro" id="IPR029068">
    <property type="entry name" value="Glyas_Bleomycin-R_OHBP_Dase"/>
</dbReference>
<dbReference type="GO" id="GO:0046872">
    <property type="term" value="F:metal ion binding"/>
    <property type="evidence" value="ECO:0007669"/>
    <property type="project" value="UniProtKB-KW"/>
</dbReference>
<dbReference type="InterPro" id="IPR004360">
    <property type="entry name" value="Glyas_Fos-R_dOase_dom"/>
</dbReference>
<dbReference type="EMBL" id="JACEFG010000001">
    <property type="protein sequence ID" value="MBA2174166.1"/>
    <property type="molecule type" value="Genomic_DNA"/>
</dbReference>
<comment type="caution">
    <text evidence="3">The sequence shown here is derived from an EMBL/GenBank/DDBJ whole genome shotgun (WGS) entry which is preliminary data.</text>
</comment>
<dbReference type="Pfam" id="PF00903">
    <property type="entry name" value="Glyoxalase"/>
    <property type="match status" value="1"/>
</dbReference>
<name>A0A838CRB0_9BACI</name>
<sequence>MIKGINHLCFSVKDLKRSIWFYEEILEGNLLVKGNTTAYFDLNGLWIALNEEKDAGRDFDSYTHTAFSIDEKDITRAFNKLVENGVTILKGRKRHSKDKRSIYFLDPDGHTFEFHTGSFQDRIDYYKEEKTNMEFYQ</sequence>
<organism evidence="3 4">
    <name type="scientific">Halobacillus locisalis</name>
    <dbReference type="NCBI Taxonomy" id="220753"/>
    <lineage>
        <taxon>Bacteria</taxon>
        <taxon>Bacillati</taxon>
        <taxon>Bacillota</taxon>
        <taxon>Bacilli</taxon>
        <taxon>Bacillales</taxon>
        <taxon>Bacillaceae</taxon>
        <taxon>Halobacillus</taxon>
    </lineage>
</organism>
<dbReference type="RefSeq" id="WP_181471179.1">
    <property type="nucleotide sequence ID" value="NZ_JACEFG010000001.1"/>
</dbReference>
<dbReference type="NCBIfam" id="NF003152">
    <property type="entry name" value="PRK04101.1"/>
    <property type="match status" value="1"/>
</dbReference>
<feature type="domain" description="VOC" evidence="2">
    <location>
        <begin position="4"/>
        <end position="117"/>
    </location>
</feature>
<dbReference type="PANTHER" id="PTHR36113">
    <property type="entry name" value="LYASE, PUTATIVE-RELATED-RELATED"/>
    <property type="match status" value="1"/>
</dbReference>
<keyword evidence="3" id="KW-0808">Transferase</keyword>
<dbReference type="AlphaFoldDB" id="A0A838CRB0"/>
<dbReference type="Proteomes" id="UP000571017">
    <property type="component" value="Unassembled WGS sequence"/>
</dbReference>
<evidence type="ECO:0000259" key="2">
    <source>
        <dbReference type="PROSITE" id="PS51819"/>
    </source>
</evidence>
<dbReference type="SUPFAM" id="SSF54593">
    <property type="entry name" value="Glyoxalase/Bleomycin resistance protein/Dihydroxybiphenyl dioxygenase"/>
    <property type="match status" value="1"/>
</dbReference>
<evidence type="ECO:0000313" key="3">
    <source>
        <dbReference type="EMBL" id="MBA2174166.1"/>
    </source>
</evidence>